<keyword evidence="4 5" id="KW-0472">Membrane</keyword>
<sequence>MRELMNQLKYSWKVLLHPIDGYYELQYQGKGSILSASILFAAFYVCEIAVKALTSFIFNLSGLKGTSPLQLLVYTAVPLFIWMLSNYLVGAITNGQGSFKSLYISTAYALLPYIILSIPLALLSNALTDAEHSIYSFFHFVIMAWVVVMFYLQVKETQGYEIFEALKNILLVLFAAVLIVVFAVALYGICLQSYSFLIEFFREVLAFD</sequence>
<comment type="subcellular location">
    <subcellularLocation>
        <location evidence="1">Membrane</location>
        <topology evidence="1">Multi-pass membrane protein</topology>
    </subcellularLocation>
</comment>
<evidence type="ECO:0000313" key="7">
    <source>
        <dbReference type="EMBL" id="REE69551.1"/>
    </source>
</evidence>
<dbReference type="Pfam" id="PF04893">
    <property type="entry name" value="Yip1"/>
    <property type="match status" value="1"/>
</dbReference>
<feature type="transmembrane region" description="Helical" evidence="5">
    <location>
        <begin position="71"/>
        <end position="89"/>
    </location>
</feature>
<feature type="transmembrane region" description="Helical" evidence="5">
    <location>
        <begin position="166"/>
        <end position="189"/>
    </location>
</feature>
<reference evidence="7 8" key="1">
    <citation type="submission" date="2018-08" db="EMBL/GenBank/DDBJ databases">
        <title>Genomic Encyclopedia of Type Strains, Phase III (KMG-III): the genomes of soil and plant-associated and newly described type strains.</title>
        <authorList>
            <person name="Whitman W."/>
        </authorList>
    </citation>
    <scope>NUCLEOTIDE SEQUENCE [LARGE SCALE GENOMIC DNA]</scope>
    <source>
        <strain evidence="7 8">CGMCC 1.10966</strain>
    </source>
</reference>
<feature type="domain" description="Yip1" evidence="6">
    <location>
        <begin position="12"/>
        <end position="183"/>
    </location>
</feature>
<dbReference type="Proteomes" id="UP000256304">
    <property type="component" value="Unassembled WGS sequence"/>
</dbReference>
<evidence type="ECO:0000256" key="2">
    <source>
        <dbReference type="ARBA" id="ARBA00022692"/>
    </source>
</evidence>
<name>A0A3D9QW14_9BACL</name>
<dbReference type="GO" id="GO:0016020">
    <property type="term" value="C:membrane"/>
    <property type="evidence" value="ECO:0007669"/>
    <property type="project" value="UniProtKB-SubCell"/>
</dbReference>
<organism evidence="7 8">
    <name type="scientific">Paenibacillus taihuensis</name>
    <dbReference type="NCBI Taxonomy" id="1156355"/>
    <lineage>
        <taxon>Bacteria</taxon>
        <taxon>Bacillati</taxon>
        <taxon>Bacillota</taxon>
        <taxon>Bacilli</taxon>
        <taxon>Bacillales</taxon>
        <taxon>Paenibacillaceae</taxon>
        <taxon>Paenibacillus</taxon>
    </lineage>
</organism>
<gene>
    <name evidence="7" type="ORF">A8990_13316</name>
</gene>
<comment type="caution">
    <text evidence="7">The sequence shown here is derived from an EMBL/GenBank/DDBJ whole genome shotgun (WGS) entry which is preliminary data.</text>
</comment>
<evidence type="ECO:0000256" key="4">
    <source>
        <dbReference type="ARBA" id="ARBA00023136"/>
    </source>
</evidence>
<accession>A0A3D9QW14</accession>
<protein>
    <submittedName>
        <fullName evidence="7">Yip1-like protein</fullName>
    </submittedName>
</protein>
<feature type="transmembrane region" description="Helical" evidence="5">
    <location>
        <begin position="101"/>
        <end position="122"/>
    </location>
</feature>
<evidence type="ECO:0000313" key="8">
    <source>
        <dbReference type="Proteomes" id="UP000256304"/>
    </source>
</evidence>
<keyword evidence="8" id="KW-1185">Reference proteome</keyword>
<dbReference type="EMBL" id="QTTN01000033">
    <property type="protein sequence ID" value="REE69551.1"/>
    <property type="molecule type" value="Genomic_DNA"/>
</dbReference>
<evidence type="ECO:0000259" key="6">
    <source>
        <dbReference type="Pfam" id="PF04893"/>
    </source>
</evidence>
<evidence type="ECO:0000256" key="5">
    <source>
        <dbReference type="SAM" id="Phobius"/>
    </source>
</evidence>
<evidence type="ECO:0000256" key="3">
    <source>
        <dbReference type="ARBA" id="ARBA00022989"/>
    </source>
</evidence>
<keyword evidence="2 5" id="KW-0812">Transmembrane</keyword>
<proteinExistence type="predicted"/>
<feature type="transmembrane region" description="Helical" evidence="5">
    <location>
        <begin position="134"/>
        <end position="154"/>
    </location>
</feature>
<dbReference type="InterPro" id="IPR006977">
    <property type="entry name" value="Yip1_dom"/>
</dbReference>
<keyword evidence="3 5" id="KW-1133">Transmembrane helix</keyword>
<dbReference type="RefSeq" id="WP_181909731.1">
    <property type="nucleotide sequence ID" value="NZ_QTTN01000033.1"/>
</dbReference>
<evidence type="ECO:0000256" key="1">
    <source>
        <dbReference type="ARBA" id="ARBA00004141"/>
    </source>
</evidence>
<dbReference type="AlphaFoldDB" id="A0A3D9QW14"/>
<feature type="transmembrane region" description="Helical" evidence="5">
    <location>
        <begin position="33"/>
        <end position="59"/>
    </location>
</feature>